<dbReference type="Proteomes" id="UP000447873">
    <property type="component" value="Unassembled WGS sequence"/>
</dbReference>
<dbReference type="AlphaFoldDB" id="A0A8H3ZDA9"/>
<dbReference type="EMBL" id="WNWR01000245">
    <property type="protein sequence ID" value="KAE9987032.1"/>
    <property type="molecule type" value="Genomic_DNA"/>
</dbReference>
<proteinExistence type="predicted"/>
<comment type="caution">
    <text evidence="2">The sequence shown here is derived from an EMBL/GenBank/DDBJ whole genome shotgun (WGS) entry which is preliminary data.</text>
</comment>
<accession>A0A8H3ZDA9</accession>
<evidence type="ECO:0000313" key="4">
    <source>
        <dbReference type="Proteomes" id="UP000490939"/>
    </source>
</evidence>
<keyword evidence="4" id="KW-1185">Reference proteome</keyword>
<evidence type="ECO:0000313" key="1">
    <source>
        <dbReference type="EMBL" id="KAE9987032.1"/>
    </source>
</evidence>
<sequence>MSSDTSNLALKLGSSMLRAEENGGAVPWPHTLLLRARNLHKLIFLALKILTTTRCEEPDWLWEDTEEKGIVLTGRIADSPPPELSTELCVQNPERASYRALAPGVKLEATQDEQGHWHFKTALAINHEAMVALDKRRTE</sequence>
<name>A0A8H3ZDA9_VENIN</name>
<gene>
    <name evidence="1" type="ORF">EG327_004050</name>
    <name evidence="2" type="ORF">EG328_000028</name>
</gene>
<reference evidence="2 3" key="1">
    <citation type="submission" date="2018-12" db="EMBL/GenBank/DDBJ databases">
        <title>Venturia inaequalis Genome Resource.</title>
        <authorList>
            <person name="Lichtner F.J."/>
        </authorList>
    </citation>
    <scope>NUCLEOTIDE SEQUENCE [LARGE SCALE GENOMIC DNA]</scope>
    <source>
        <strain evidence="2 3">120213</strain>
        <strain evidence="1 4">DMI_063113</strain>
    </source>
</reference>
<dbReference type="EMBL" id="WNWS01000001">
    <property type="protein sequence ID" value="KAE9989097.1"/>
    <property type="molecule type" value="Genomic_DNA"/>
</dbReference>
<evidence type="ECO:0000313" key="3">
    <source>
        <dbReference type="Proteomes" id="UP000447873"/>
    </source>
</evidence>
<evidence type="ECO:0000313" key="2">
    <source>
        <dbReference type="EMBL" id="KAE9989097.1"/>
    </source>
</evidence>
<dbReference type="Proteomes" id="UP000490939">
    <property type="component" value="Unassembled WGS sequence"/>
</dbReference>
<protein>
    <submittedName>
        <fullName evidence="2">Uncharacterized protein</fullName>
    </submittedName>
</protein>
<organism evidence="2 3">
    <name type="scientific">Venturia inaequalis</name>
    <name type="common">Apple scab fungus</name>
    <dbReference type="NCBI Taxonomy" id="5025"/>
    <lineage>
        <taxon>Eukaryota</taxon>
        <taxon>Fungi</taxon>
        <taxon>Dikarya</taxon>
        <taxon>Ascomycota</taxon>
        <taxon>Pezizomycotina</taxon>
        <taxon>Dothideomycetes</taxon>
        <taxon>Pleosporomycetidae</taxon>
        <taxon>Venturiales</taxon>
        <taxon>Venturiaceae</taxon>
        <taxon>Venturia</taxon>
    </lineage>
</organism>